<evidence type="ECO:0000256" key="1">
    <source>
        <dbReference type="ARBA" id="ARBA00004613"/>
    </source>
</evidence>
<dbReference type="SUPFAM" id="SSF53933">
    <property type="entry name" value="Microbial ribonucleases"/>
    <property type="match status" value="1"/>
</dbReference>
<comment type="subcellular location">
    <subcellularLocation>
        <location evidence="1 7">Secreted</location>
    </subcellularLocation>
</comment>
<dbReference type="GO" id="GO:0016787">
    <property type="term" value="F:hydrolase activity"/>
    <property type="evidence" value="ECO:0007669"/>
    <property type="project" value="UniProtKB-KW"/>
</dbReference>
<keyword evidence="7" id="KW-0732">Signal</keyword>
<keyword evidence="5 7" id="KW-0540">Nuclease</keyword>
<dbReference type="GO" id="GO:0005576">
    <property type="term" value="C:extracellular region"/>
    <property type="evidence" value="ECO:0007669"/>
    <property type="project" value="UniProtKB-SubCell"/>
</dbReference>
<dbReference type="PIRSF" id="PIRSF001013">
    <property type="entry name" value="Barnase"/>
    <property type="match status" value="1"/>
</dbReference>
<evidence type="ECO:0000256" key="2">
    <source>
        <dbReference type="ARBA" id="ARBA00009006"/>
    </source>
</evidence>
<dbReference type="PRINTS" id="PR00117">
    <property type="entry name" value="BARNASE"/>
</dbReference>
<dbReference type="EMBL" id="LS992241">
    <property type="protein sequence ID" value="SYX84282.1"/>
    <property type="molecule type" value="Genomic_DNA"/>
</dbReference>
<dbReference type="GO" id="GO:0004521">
    <property type="term" value="F:RNA endonuclease activity"/>
    <property type="evidence" value="ECO:0007669"/>
    <property type="project" value="UniProtKB-UniRule"/>
</dbReference>
<dbReference type="InterPro" id="IPR053753">
    <property type="entry name" value="RNase_N1/T1-like_sf"/>
</dbReference>
<organism evidence="9 10">
    <name type="scientific">Paenibacillus alvei</name>
    <name type="common">Bacillus alvei</name>
    <dbReference type="NCBI Taxonomy" id="44250"/>
    <lineage>
        <taxon>Bacteria</taxon>
        <taxon>Bacillati</taxon>
        <taxon>Bacillota</taxon>
        <taxon>Bacilli</taxon>
        <taxon>Bacillales</taxon>
        <taxon>Paenibacillaceae</taxon>
        <taxon>Paenibacillus</taxon>
    </lineage>
</organism>
<comment type="similarity">
    <text evidence="2 7">Belongs to the ribonuclease N1/T1 family.</text>
</comment>
<feature type="signal peptide" evidence="7">
    <location>
        <begin position="1"/>
        <end position="18"/>
    </location>
</feature>
<evidence type="ECO:0000256" key="6">
    <source>
        <dbReference type="ARBA" id="ARBA00022801"/>
    </source>
</evidence>
<dbReference type="AlphaFoldDB" id="A0A383RCF7"/>
<dbReference type="InterPro" id="IPR016191">
    <property type="entry name" value="Ribonuclease/ribotoxin"/>
</dbReference>
<evidence type="ECO:0000256" key="4">
    <source>
        <dbReference type="ARBA" id="ARBA00022525"/>
    </source>
</evidence>
<dbReference type="GO" id="GO:0003723">
    <property type="term" value="F:RNA binding"/>
    <property type="evidence" value="ECO:0007669"/>
    <property type="project" value="UniProtKB-UniRule"/>
</dbReference>
<evidence type="ECO:0000256" key="7">
    <source>
        <dbReference type="PIRNR" id="PIRNR001013"/>
    </source>
</evidence>
<keyword evidence="4 7" id="KW-0964">Secreted</keyword>
<reference evidence="10" key="1">
    <citation type="submission" date="2018-08" db="EMBL/GenBank/DDBJ databases">
        <authorList>
            <person name="Chevrot R."/>
        </authorList>
    </citation>
    <scope>NUCLEOTIDE SEQUENCE [LARGE SCALE GENOMIC DNA]</scope>
</reference>
<dbReference type="Gene3D" id="3.40.20.20">
    <property type="match status" value="2"/>
</dbReference>
<feature type="active site" description="Proton acceptor" evidence="8">
    <location>
        <position position="120"/>
    </location>
</feature>
<dbReference type="InterPro" id="IPR000026">
    <property type="entry name" value="N1-like"/>
</dbReference>
<evidence type="ECO:0000313" key="10">
    <source>
        <dbReference type="Proteomes" id="UP000304148"/>
    </source>
</evidence>
<dbReference type="RefSeq" id="WP_232055595.1">
    <property type="nucleotide sequence ID" value="NZ_LS992241.1"/>
</dbReference>
<dbReference type="PROSITE" id="PS51257">
    <property type="entry name" value="PROKAR_LIPOPROTEIN"/>
    <property type="match status" value="1"/>
</dbReference>
<evidence type="ECO:0000256" key="5">
    <source>
        <dbReference type="ARBA" id="ARBA00022722"/>
    </source>
</evidence>
<evidence type="ECO:0000256" key="8">
    <source>
        <dbReference type="PIRSR" id="PIRSR001013-1"/>
    </source>
</evidence>
<gene>
    <name evidence="9" type="ORF">PBLR_12704</name>
</gene>
<feature type="active site" description="Proton donor" evidence="8">
    <location>
        <position position="149"/>
    </location>
</feature>
<evidence type="ECO:0000313" key="9">
    <source>
        <dbReference type="EMBL" id="SYX84282.1"/>
    </source>
</evidence>
<dbReference type="InterPro" id="IPR001887">
    <property type="entry name" value="Barnase"/>
</dbReference>
<dbReference type="Proteomes" id="UP000304148">
    <property type="component" value="Chromosome"/>
</dbReference>
<keyword evidence="7" id="KW-0255">Endonuclease</keyword>
<proteinExistence type="inferred from homology"/>
<dbReference type="Pfam" id="PF00545">
    <property type="entry name" value="Ribonuclease"/>
    <property type="match status" value="1"/>
</dbReference>
<feature type="chain" id="PRO_5039776636" description="Ribonuclease" evidence="7">
    <location>
        <begin position="19"/>
        <end position="163"/>
    </location>
</feature>
<accession>A0A383RCF7</accession>
<name>A0A383RCF7_PAEAL</name>
<protein>
    <recommendedName>
        <fullName evidence="3 7">Ribonuclease</fullName>
        <ecNumber evidence="7">3.1.27.-</ecNumber>
    </recommendedName>
</protein>
<keyword evidence="6 7" id="KW-0378">Hydrolase</keyword>
<evidence type="ECO:0000256" key="3">
    <source>
        <dbReference type="ARBA" id="ARBA00022214"/>
    </source>
</evidence>
<dbReference type="EC" id="3.1.27.-" evidence="7"/>
<sequence length="163" mass="18700">MRWMKSLFVLFLTLMVMAGCGTTQIGNEKKVATDRPSTIVETNEPAQSKPLTDFEEVASYIRKHHSLPDNFITKKDAEKLGWNAKEGNLNEVAPGKSIGGDIFRNREGKLPKKKGRIWYEADMNYFKGFRGKDRLLFSNDGLIYKTEDHYDTFQQMKGKDGER</sequence>